<name>A0A8A1MFL4_AJECA</name>
<dbReference type="EMBL" id="CP069112">
    <property type="protein sequence ID" value="QSS62937.1"/>
    <property type="molecule type" value="Genomic_DNA"/>
</dbReference>
<dbReference type="InterPro" id="IPR043014">
    <property type="entry name" value="Nibrin_BRCT2_sf"/>
</dbReference>
<proteinExistence type="inferred from homology"/>
<reference evidence="8" key="1">
    <citation type="submission" date="2021-01" db="EMBL/GenBank/DDBJ databases">
        <title>Chromosome-level genome assembly of a human fungal pathogen reveals clustering of transcriptionally co-regulated genes.</title>
        <authorList>
            <person name="Voorhies M."/>
            <person name="Cohen S."/>
            <person name="Shea T.P."/>
            <person name="Petrus S."/>
            <person name="Munoz J.F."/>
            <person name="Poplawski S."/>
            <person name="Goldman W.E."/>
            <person name="Michael T."/>
            <person name="Cuomo C.A."/>
            <person name="Sil A."/>
            <person name="Beyhan S."/>
        </authorList>
    </citation>
    <scope>NUCLEOTIDE SEQUENCE</scope>
    <source>
        <strain evidence="8">WU24</strain>
    </source>
</reference>
<evidence type="ECO:0000259" key="7">
    <source>
        <dbReference type="PROSITE" id="PS50006"/>
    </source>
</evidence>
<accession>A0A8A1MFL4</accession>
<sequence length="749" mass="84360">MQWLNRNHQRNTPLVNYLPDFDNKIREAGGQNWDDAVKINLLSQYISFELLKLCTSHLMPTHYHDYCTHLRQLDNNLARFNAVQGRYVPHKFDGVHVKSLHHAIDNVTISRQHLVIEVGQVKPGDGLHVHAKSRLKVTDQKTKCGTIIDGEPIKGLSKELNKDEHVIQIGKYPHPLRIKWHPVVLSFSLPSKTNDPISQARSSLEELDIKTVVPYVVGKTTHVVQNKRNTSKGLQALINGRHIVQKSYIEAIVYAAAPGDLESEEALCPLEEDFDAFWPDPTQYLPPRGKEPSRRSDAAYQPDPSRVNVFEGYTFIFCDGSRFDDLQGPITNGHGKALLYEIERGRTTAEDIVNYMKQVAGNKGLGNFDGSGGVILVQFRKADEHCDWDIEIESRVASLTGQKIVETSEFLDAILGNDASSLIRSYRMNLFASESQVLGERVPMEDDEPRRMGLHNTKAASHSSKRSRTRTYVSKFKTFDDGFDMDSIPMYTLEHGSGSEETSQARIPDSLLGQSQTSIHLSEGEHIVSELLPGAAAMKIRLAKGRKRAKSTPPPEASQKPKRVRLNVMEAARQRVLAVDEEAMQQREQEVAPFCVMTEGVEVGQLRNLAIVEEMVMPAISREQVDPTHGVTYDERWSGRNNFKKFRRKGHGCPIPHTVQPVIVPLEEVKRKDSGLGETCWRTRQPKSACQTSNDRTKETPSTSHPIVLRNRSLTPPSRIGKRSRDTRVSGGSDSEDGLRFRFRIRKGK</sequence>
<dbReference type="CDD" id="cd00060">
    <property type="entry name" value="FHA"/>
    <property type="match status" value="1"/>
</dbReference>
<evidence type="ECO:0000256" key="3">
    <source>
        <dbReference type="ARBA" id="ARBA00023204"/>
    </source>
</evidence>
<dbReference type="InterPro" id="IPR032429">
    <property type="entry name" value="Nibrin_BRCT2"/>
</dbReference>
<feature type="region of interest" description="Disordered" evidence="6">
    <location>
        <begin position="279"/>
        <end position="302"/>
    </location>
</feature>
<keyword evidence="3" id="KW-0234">DNA repair</keyword>
<dbReference type="AlphaFoldDB" id="A0A8A1MFL4"/>
<evidence type="ECO:0000256" key="6">
    <source>
        <dbReference type="SAM" id="MobiDB-lite"/>
    </source>
</evidence>
<dbReference type="GO" id="GO:0030870">
    <property type="term" value="C:Mre11 complex"/>
    <property type="evidence" value="ECO:0007669"/>
    <property type="project" value="InterPro"/>
</dbReference>
<dbReference type="GO" id="GO:0007095">
    <property type="term" value="P:mitotic G2 DNA damage checkpoint signaling"/>
    <property type="evidence" value="ECO:0007669"/>
    <property type="project" value="InterPro"/>
</dbReference>
<dbReference type="PROSITE" id="PS50006">
    <property type="entry name" value="FHA_DOMAIN"/>
    <property type="match status" value="1"/>
</dbReference>
<gene>
    <name evidence="8" type="ORF">I7I51_02680</name>
</gene>
<dbReference type="SUPFAM" id="SSF49879">
    <property type="entry name" value="SMAD/FHA domain"/>
    <property type="match status" value="1"/>
</dbReference>
<feature type="compositionally biased region" description="Basic and acidic residues" evidence="6">
    <location>
        <begin position="288"/>
        <end position="297"/>
    </location>
</feature>
<dbReference type="InterPro" id="IPR008984">
    <property type="entry name" value="SMAD_FHA_dom_sf"/>
</dbReference>
<dbReference type="Proteomes" id="UP000663671">
    <property type="component" value="Chromosome 7"/>
</dbReference>
<evidence type="ECO:0000256" key="2">
    <source>
        <dbReference type="ARBA" id="ARBA00022763"/>
    </source>
</evidence>
<comment type="subcellular location">
    <subcellularLocation>
        <location evidence="1">Nucleus</location>
    </subcellularLocation>
</comment>
<comment type="similarity">
    <text evidence="5">Belongs to the Nibrin family.</text>
</comment>
<feature type="region of interest" description="Disordered" evidence="6">
    <location>
        <begin position="684"/>
        <end position="749"/>
    </location>
</feature>
<dbReference type="Gene3D" id="2.60.200.20">
    <property type="match status" value="1"/>
</dbReference>
<evidence type="ECO:0000256" key="4">
    <source>
        <dbReference type="ARBA" id="ARBA00023242"/>
    </source>
</evidence>
<feature type="domain" description="FHA" evidence="7">
    <location>
        <begin position="82"/>
        <end position="153"/>
    </location>
</feature>
<dbReference type="PANTHER" id="PTHR12162">
    <property type="entry name" value="NIBRIN-RELATED"/>
    <property type="match status" value="1"/>
</dbReference>
<dbReference type="Gene3D" id="3.40.50.10980">
    <property type="entry name" value="Nibrin, BRCT2 domain"/>
    <property type="match status" value="1"/>
</dbReference>
<organism evidence="8 9">
    <name type="scientific">Ajellomyces capsulatus</name>
    <name type="common">Darling's disease fungus</name>
    <name type="synonym">Histoplasma capsulatum</name>
    <dbReference type="NCBI Taxonomy" id="5037"/>
    <lineage>
        <taxon>Eukaryota</taxon>
        <taxon>Fungi</taxon>
        <taxon>Dikarya</taxon>
        <taxon>Ascomycota</taxon>
        <taxon>Pezizomycotina</taxon>
        <taxon>Eurotiomycetes</taxon>
        <taxon>Eurotiomycetidae</taxon>
        <taxon>Onygenales</taxon>
        <taxon>Ajellomycetaceae</taxon>
        <taxon>Histoplasma</taxon>
    </lineage>
</organism>
<evidence type="ECO:0000256" key="1">
    <source>
        <dbReference type="ARBA" id="ARBA00004123"/>
    </source>
</evidence>
<evidence type="ECO:0000313" key="8">
    <source>
        <dbReference type="EMBL" id="QSS62937.1"/>
    </source>
</evidence>
<feature type="compositionally biased region" description="Polar residues" evidence="6">
    <location>
        <begin position="686"/>
        <end position="705"/>
    </location>
</feature>
<dbReference type="OrthoDB" id="552194at2759"/>
<dbReference type="Pfam" id="PF16508">
    <property type="entry name" value="NIBRIN_BRCT_II"/>
    <property type="match status" value="1"/>
</dbReference>
<dbReference type="GO" id="GO:0003684">
    <property type="term" value="F:damaged DNA binding"/>
    <property type="evidence" value="ECO:0007669"/>
    <property type="project" value="TreeGrafter"/>
</dbReference>
<evidence type="ECO:0000256" key="5">
    <source>
        <dbReference type="ARBA" id="ARBA00044757"/>
    </source>
</evidence>
<dbReference type="InterPro" id="IPR000253">
    <property type="entry name" value="FHA_dom"/>
</dbReference>
<evidence type="ECO:0000313" key="9">
    <source>
        <dbReference type="Proteomes" id="UP000663671"/>
    </source>
</evidence>
<protein>
    <submittedName>
        <fullName evidence="8">DNA damage response protein RcaA</fullName>
    </submittedName>
</protein>
<dbReference type="VEuPathDB" id="FungiDB:I7I51_02680"/>
<dbReference type="PANTHER" id="PTHR12162:SF0">
    <property type="entry name" value="NIBRIN"/>
    <property type="match status" value="1"/>
</dbReference>
<keyword evidence="4" id="KW-0539">Nucleus</keyword>
<dbReference type="InterPro" id="IPR040227">
    <property type="entry name" value="Nibrin-rel"/>
</dbReference>
<dbReference type="GO" id="GO:0000724">
    <property type="term" value="P:double-strand break repair via homologous recombination"/>
    <property type="evidence" value="ECO:0007669"/>
    <property type="project" value="TreeGrafter"/>
</dbReference>
<keyword evidence="2" id="KW-0227">DNA damage</keyword>